<proteinExistence type="predicted"/>
<accession>A0AAD5YHZ1</accession>
<keyword evidence="2" id="KW-0732">Signal</keyword>
<reference evidence="3" key="1">
    <citation type="submission" date="2022-07" db="EMBL/GenBank/DDBJ databases">
        <title>Genome Sequence of Physisporinus lineatus.</title>
        <authorList>
            <person name="Buettner E."/>
        </authorList>
    </citation>
    <scope>NUCLEOTIDE SEQUENCE</scope>
    <source>
        <strain evidence="3">VT162</strain>
    </source>
</reference>
<evidence type="ECO:0008006" key="5">
    <source>
        <dbReference type="Google" id="ProtNLM"/>
    </source>
</evidence>
<evidence type="ECO:0000256" key="2">
    <source>
        <dbReference type="SAM" id="SignalP"/>
    </source>
</evidence>
<dbReference type="AlphaFoldDB" id="A0AAD5YHZ1"/>
<protein>
    <recommendedName>
        <fullName evidence="5">Carbohydrate-binding module family 19 domain-containing protein</fullName>
    </recommendedName>
</protein>
<feature type="compositionally biased region" description="Low complexity" evidence="1">
    <location>
        <begin position="181"/>
        <end position="220"/>
    </location>
</feature>
<organism evidence="3 4">
    <name type="scientific">Meripilus lineatus</name>
    <dbReference type="NCBI Taxonomy" id="2056292"/>
    <lineage>
        <taxon>Eukaryota</taxon>
        <taxon>Fungi</taxon>
        <taxon>Dikarya</taxon>
        <taxon>Basidiomycota</taxon>
        <taxon>Agaricomycotina</taxon>
        <taxon>Agaricomycetes</taxon>
        <taxon>Polyporales</taxon>
        <taxon>Meripilaceae</taxon>
        <taxon>Meripilus</taxon>
    </lineage>
</organism>
<evidence type="ECO:0000313" key="4">
    <source>
        <dbReference type="Proteomes" id="UP001212997"/>
    </source>
</evidence>
<name>A0AAD5YHZ1_9APHY</name>
<dbReference type="EMBL" id="JANAWD010000134">
    <property type="protein sequence ID" value="KAJ3486041.1"/>
    <property type="molecule type" value="Genomic_DNA"/>
</dbReference>
<keyword evidence="4" id="KW-1185">Reference proteome</keyword>
<evidence type="ECO:0000313" key="3">
    <source>
        <dbReference type="EMBL" id="KAJ3486041.1"/>
    </source>
</evidence>
<feature type="region of interest" description="Disordered" evidence="1">
    <location>
        <begin position="156"/>
        <end position="230"/>
    </location>
</feature>
<comment type="caution">
    <text evidence="3">The sequence shown here is derived from an EMBL/GenBank/DDBJ whole genome shotgun (WGS) entry which is preliminary data.</text>
</comment>
<dbReference type="Proteomes" id="UP001212997">
    <property type="component" value="Unassembled WGS sequence"/>
</dbReference>
<gene>
    <name evidence="3" type="ORF">NLI96_g4530</name>
</gene>
<evidence type="ECO:0000256" key="1">
    <source>
        <dbReference type="SAM" id="MobiDB-lite"/>
    </source>
</evidence>
<feature type="chain" id="PRO_5042082624" description="Carbohydrate-binding module family 19 domain-containing protein" evidence="2">
    <location>
        <begin position="20"/>
        <end position="329"/>
    </location>
</feature>
<sequence>MFSFTRALFASLWIAYVTAVPVLHHKRIAQVIADSTHDWEQACIAAGGGQQCNPVSVASFSTLLAAAKACDQQDAADNMIDLAKQLNNDSEMIRLAQLFVQQPRNAPDSLQVPYCQTAPRNAELNGLFHCQFAGSKFPQFSGDQTGNIPLGLSSAVSPAGSCPAHSDGPVPDGVQLNTLVSSPGSGSGTTRNGSTTKGTASTSKAATGKGKGSKTAQAATPTNINKVSSGSSTGASSFLLQNGKDAQALNAQFSSLSASSKCQSGTNACINGAFAQCVDGAFVTTQCAGGLSCFALPLVNKAGTSITCDTEVDALARIAATGASGGLSG</sequence>
<feature type="signal peptide" evidence="2">
    <location>
        <begin position="1"/>
        <end position="19"/>
    </location>
</feature>